<proteinExistence type="predicted"/>
<feature type="chain" id="PRO_5016739425" description="Lipoprotein" evidence="1">
    <location>
        <begin position="24"/>
        <end position="191"/>
    </location>
</feature>
<reference evidence="2 3" key="1">
    <citation type="submission" date="2018-06" db="EMBL/GenBank/DDBJ databases">
        <authorList>
            <consortium name="Pathogen Informatics"/>
            <person name="Doyle S."/>
        </authorList>
    </citation>
    <scope>NUCLEOTIDE SEQUENCE [LARGE SCALE GENOMIC DNA]</scope>
    <source>
        <strain evidence="2 3">NCTC10283</strain>
    </source>
</reference>
<gene>
    <name evidence="2" type="ORF">NCTC10283_01286</name>
</gene>
<protein>
    <recommendedName>
        <fullName evidence="4">Lipoprotein</fullName>
    </recommendedName>
</protein>
<feature type="signal peptide" evidence="1">
    <location>
        <begin position="1"/>
        <end position="23"/>
    </location>
</feature>
<evidence type="ECO:0000256" key="1">
    <source>
        <dbReference type="SAM" id="SignalP"/>
    </source>
</evidence>
<dbReference type="Proteomes" id="UP000254209">
    <property type="component" value="Unassembled WGS sequence"/>
</dbReference>
<dbReference type="PROSITE" id="PS51257">
    <property type="entry name" value="PROKAR_LIPOPROTEIN"/>
    <property type="match status" value="1"/>
</dbReference>
<dbReference type="STRING" id="1120980.GCA_000745955_00928"/>
<evidence type="ECO:0000313" key="2">
    <source>
        <dbReference type="EMBL" id="SSY71146.1"/>
    </source>
</evidence>
<dbReference type="AlphaFoldDB" id="A0A376BNA6"/>
<dbReference type="RefSeq" id="WP_051968470.1">
    <property type="nucleotide sequence ID" value="NZ_CP091519.2"/>
</dbReference>
<keyword evidence="1" id="KW-0732">Signal</keyword>
<evidence type="ECO:0000313" key="3">
    <source>
        <dbReference type="Proteomes" id="UP000254209"/>
    </source>
</evidence>
<organism evidence="2 3">
    <name type="scientific">Alysiella crassa</name>
    <dbReference type="NCBI Taxonomy" id="153491"/>
    <lineage>
        <taxon>Bacteria</taxon>
        <taxon>Pseudomonadati</taxon>
        <taxon>Pseudomonadota</taxon>
        <taxon>Betaproteobacteria</taxon>
        <taxon>Neisseriales</taxon>
        <taxon>Neisseriaceae</taxon>
        <taxon>Alysiella</taxon>
    </lineage>
</organism>
<dbReference type="EMBL" id="UFSO01000002">
    <property type="protein sequence ID" value="SSY71146.1"/>
    <property type="molecule type" value="Genomic_DNA"/>
</dbReference>
<sequence>MKFTNKLFPLMLWVAVSACSQEAAVQPAPQSASEIKPLAASHAAWTPPPKAETPAAQAQQLRDLMAQFQNEAAERMVQQRQKNMQPSQAESVDLVRREAAAIRQDAQRLQQLDLSDTEVNTARDLLAKNMLAFAQTADLQVQSAELLAQNKQAEAEAVNKQLGELMNGIQAGQQQADEAFNALLKKHKIER</sequence>
<accession>A0A376BNA6</accession>
<evidence type="ECO:0008006" key="4">
    <source>
        <dbReference type="Google" id="ProtNLM"/>
    </source>
</evidence>
<name>A0A376BNA6_9NEIS</name>
<keyword evidence="3" id="KW-1185">Reference proteome</keyword>